<feature type="transmembrane region" description="Helical" evidence="1">
    <location>
        <begin position="192"/>
        <end position="215"/>
    </location>
</feature>
<sequence length="225" mass="25009">MISSDSHEHDESAMQLGFYLVFSILLNGFGNGLTVCMNLGSALWTASAVNLTHTLHWSLLVVLLVEGVAVTATNVLFLGRFDWRRVLGNLVYMFLFAYVVAGFTDLLGLTPIRSWPLAVRIVLDIFGVTCIGVAVSIYQRVNVIMHPNDDFMQIIRFKWLHGRAAVAQPVSFIPPITISLICFLITHQLYAINIGTLFSLLCQGFVIGTADRVVFPNLKHRNLTV</sequence>
<feature type="transmembrane region" description="Helical" evidence="1">
    <location>
        <begin position="165"/>
        <end position="186"/>
    </location>
</feature>
<dbReference type="STRING" id="1423730.FC75_GL000003"/>
<reference evidence="2 3" key="1">
    <citation type="journal article" date="2015" name="Genome Announc.">
        <title>Expanding the biotechnology potential of lactobacilli through comparative genomics of 213 strains and associated genera.</title>
        <authorList>
            <person name="Sun Z."/>
            <person name="Harris H.M."/>
            <person name="McCann A."/>
            <person name="Guo C."/>
            <person name="Argimon S."/>
            <person name="Zhang W."/>
            <person name="Yang X."/>
            <person name="Jeffery I.B."/>
            <person name="Cooney J.C."/>
            <person name="Kagawa T.F."/>
            <person name="Liu W."/>
            <person name="Song Y."/>
            <person name="Salvetti E."/>
            <person name="Wrobel A."/>
            <person name="Rasinkangas P."/>
            <person name="Parkhill J."/>
            <person name="Rea M.C."/>
            <person name="O'Sullivan O."/>
            <person name="Ritari J."/>
            <person name="Douillard F.P."/>
            <person name="Paul Ross R."/>
            <person name="Yang R."/>
            <person name="Briner A.E."/>
            <person name="Felis G.E."/>
            <person name="de Vos W.M."/>
            <person name="Barrangou R."/>
            <person name="Klaenhammer T.R."/>
            <person name="Caufield P.W."/>
            <person name="Cui Y."/>
            <person name="Zhang H."/>
            <person name="O'Toole P.W."/>
        </authorList>
    </citation>
    <scope>NUCLEOTIDE SEQUENCE [LARGE SCALE GENOMIC DNA]</scope>
    <source>
        <strain evidence="2 3">DSM 22697</strain>
    </source>
</reference>
<protein>
    <recommendedName>
        <fullName evidence="4">Sugar specific permease</fullName>
    </recommendedName>
</protein>
<feature type="transmembrane region" description="Helical" evidence="1">
    <location>
        <begin position="90"/>
        <end position="112"/>
    </location>
</feature>
<keyword evidence="1" id="KW-0472">Membrane</keyword>
<dbReference type="Proteomes" id="UP000050865">
    <property type="component" value="Unassembled WGS sequence"/>
</dbReference>
<evidence type="ECO:0000313" key="3">
    <source>
        <dbReference type="Proteomes" id="UP000050865"/>
    </source>
</evidence>
<feature type="transmembrane region" description="Helical" evidence="1">
    <location>
        <begin position="118"/>
        <end position="138"/>
    </location>
</feature>
<keyword evidence="1" id="KW-0812">Transmembrane</keyword>
<dbReference type="PATRIC" id="fig|1423730.4.peg.5"/>
<feature type="transmembrane region" description="Helical" evidence="1">
    <location>
        <begin position="16"/>
        <end position="35"/>
    </location>
</feature>
<gene>
    <name evidence="2" type="ORF">FC75_GL000003</name>
</gene>
<feature type="transmembrane region" description="Helical" evidence="1">
    <location>
        <begin position="55"/>
        <end position="78"/>
    </location>
</feature>
<organism evidence="2 3">
    <name type="scientific">Lacticaseibacillus camelliae DSM 22697 = JCM 13995</name>
    <dbReference type="NCBI Taxonomy" id="1423730"/>
    <lineage>
        <taxon>Bacteria</taxon>
        <taxon>Bacillati</taxon>
        <taxon>Bacillota</taxon>
        <taxon>Bacilli</taxon>
        <taxon>Lactobacillales</taxon>
        <taxon>Lactobacillaceae</taxon>
        <taxon>Lacticaseibacillus</taxon>
    </lineage>
</organism>
<dbReference type="Pfam" id="PF19700">
    <property type="entry name" value="DUF6198"/>
    <property type="match status" value="1"/>
</dbReference>
<proteinExistence type="predicted"/>
<accession>A0A0R2EXM6</accession>
<evidence type="ECO:0000313" key="2">
    <source>
        <dbReference type="EMBL" id="KRN21073.1"/>
    </source>
</evidence>
<comment type="caution">
    <text evidence="2">The sequence shown here is derived from an EMBL/GenBank/DDBJ whole genome shotgun (WGS) entry which is preliminary data.</text>
</comment>
<dbReference type="RefSeq" id="WP_056989740.1">
    <property type="nucleotide sequence ID" value="NZ_AYZJ01000065.1"/>
</dbReference>
<keyword evidence="1" id="KW-1133">Transmembrane helix</keyword>
<name>A0A0R2EXM6_9LACO</name>
<evidence type="ECO:0000256" key="1">
    <source>
        <dbReference type="SAM" id="Phobius"/>
    </source>
</evidence>
<keyword evidence="3" id="KW-1185">Reference proteome</keyword>
<dbReference type="EMBL" id="AYZJ01000065">
    <property type="protein sequence ID" value="KRN21073.1"/>
    <property type="molecule type" value="Genomic_DNA"/>
</dbReference>
<dbReference type="AlphaFoldDB" id="A0A0R2EXM6"/>
<evidence type="ECO:0008006" key="4">
    <source>
        <dbReference type="Google" id="ProtNLM"/>
    </source>
</evidence>
<dbReference type="InterPro" id="IPR038750">
    <property type="entry name" value="YczE/YyaS-like"/>
</dbReference>